<feature type="domain" description="Pyruvate kinase C-terminal" evidence="15">
    <location>
        <begin position="354"/>
        <end position="456"/>
    </location>
</feature>
<dbReference type="InterPro" id="IPR015813">
    <property type="entry name" value="Pyrv/PenolPyrv_kinase-like_dom"/>
</dbReference>
<keyword evidence="7 13" id="KW-0418">Kinase</keyword>
<dbReference type="PRINTS" id="PR01050">
    <property type="entry name" value="PYRUVTKNASE"/>
</dbReference>
<comment type="similarity">
    <text evidence="2 13">Belongs to the pyruvate kinase family.</text>
</comment>
<dbReference type="RefSeq" id="WP_014804248.1">
    <property type="nucleotide sequence ID" value="NC_018020.1"/>
</dbReference>
<evidence type="ECO:0000256" key="1">
    <source>
        <dbReference type="ARBA" id="ARBA00004997"/>
    </source>
</evidence>
<evidence type="ECO:0000256" key="4">
    <source>
        <dbReference type="ARBA" id="ARBA00022679"/>
    </source>
</evidence>
<reference evidence="16 17" key="1">
    <citation type="submission" date="2012-06" db="EMBL/GenBank/DDBJ databases">
        <title>The complete chromosome of genome of Turneriella parva DSM 21527.</title>
        <authorList>
            <consortium name="US DOE Joint Genome Institute (JGI-PGF)"/>
            <person name="Lucas S."/>
            <person name="Han J."/>
            <person name="Lapidus A."/>
            <person name="Bruce D."/>
            <person name="Goodwin L."/>
            <person name="Pitluck S."/>
            <person name="Peters L."/>
            <person name="Kyrpides N."/>
            <person name="Mavromatis K."/>
            <person name="Ivanova N."/>
            <person name="Mikhailova N."/>
            <person name="Chertkov O."/>
            <person name="Detter J.C."/>
            <person name="Tapia R."/>
            <person name="Han C."/>
            <person name="Land M."/>
            <person name="Hauser L."/>
            <person name="Markowitz V."/>
            <person name="Cheng J.-F."/>
            <person name="Hugenholtz P."/>
            <person name="Woyke T."/>
            <person name="Wu D."/>
            <person name="Gronow S."/>
            <person name="Wellnitz S."/>
            <person name="Brambilla E."/>
            <person name="Klenk H.-P."/>
            <person name="Eisen J.A."/>
        </authorList>
    </citation>
    <scope>NUCLEOTIDE SEQUENCE [LARGE SCALE GENOMIC DNA]</scope>
    <source>
        <strain evidence="17">ATCC BAA-1111 / DSM 21527 / NCTC 11395 / H</strain>
    </source>
</reference>
<dbReference type="FunFam" id="2.40.33.10:FF:000001">
    <property type="entry name" value="Pyruvate kinase"/>
    <property type="match status" value="1"/>
</dbReference>
<evidence type="ECO:0000256" key="5">
    <source>
        <dbReference type="ARBA" id="ARBA00022723"/>
    </source>
</evidence>
<evidence type="ECO:0000256" key="2">
    <source>
        <dbReference type="ARBA" id="ARBA00008663"/>
    </source>
</evidence>
<keyword evidence="11 16" id="KW-0670">Pyruvate</keyword>
<evidence type="ECO:0000256" key="6">
    <source>
        <dbReference type="ARBA" id="ARBA00022741"/>
    </source>
</evidence>
<dbReference type="Gene3D" id="2.40.33.10">
    <property type="entry name" value="PK beta-barrel domain-like"/>
    <property type="match status" value="1"/>
</dbReference>
<proteinExistence type="inferred from homology"/>
<evidence type="ECO:0000256" key="9">
    <source>
        <dbReference type="ARBA" id="ARBA00022842"/>
    </source>
</evidence>
<keyword evidence="5" id="KW-0479">Metal-binding</keyword>
<keyword evidence="6" id="KW-0547">Nucleotide-binding</keyword>
<organism evidence="16 17">
    <name type="scientific">Turneriella parva (strain ATCC BAA-1111 / DSM 21527 / NCTC 11395 / H)</name>
    <name type="common">Leptospira parva</name>
    <dbReference type="NCBI Taxonomy" id="869212"/>
    <lineage>
        <taxon>Bacteria</taxon>
        <taxon>Pseudomonadati</taxon>
        <taxon>Spirochaetota</taxon>
        <taxon>Spirochaetia</taxon>
        <taxon>Leptospirales</taxon>
        <taxon>Leptospiraceae</taxon>
        <taxon>Turneriella</taxon>
    </lineage>
</organism>
<evidence type="ECO:0000256" key="12">
    <source>
        <dbReference type="NCBIfam" id="TIGR01064"/>
    </source>
</evidence>
<dbReference type="STRING" id="869212.Turpa_3109"/>
<dbReference type="KEGG" id="tpx:Turpa_3109"/>
<dbReference type="InterPro" id="IPR001697">
    <property type="entry name" value="Pyr_Knase"/>
</dbReference>
<evidence type="ECO:0000259" key="15">
    <source>
        <dbReference type="Pfam" id="PF02887"/>
    </source>
</evidence>
<name>I4B8Z1_TURPD</name>
<protein>
    <recommendedName>
        <fullName evidence="3 12">Pyruvate kinase</fullName>
        <ecNumber evidence="3 12">2.7.1.40</ecNumber>
    </recommendedName>
</protein>
<dbReference type="SUPFAM" id="SSF51621">
    <property type="entry name" value="Phosphoenolpyruvate/pyruvate domain"/>
    <property type="match status" value="1"/>
</dbReference>
<evidence type="ECO:0000256" key="7">
    <source>
        <dbReference type="ARBA" id="ARBA00022777"/>
    </source>
</evidence>
<dbReference type="Pfam" id="PF00224">
    <property type="entry name" value="PK"/>
    <property type="match status" value="1"/>
</dbReference>
<evidence type="ECO:0000259" key="14">
    <source>
        <dbReference type="Pfam" id="PF00224"/>
    </source>
</evidence>
<dbReference type="Gene3D" id="3.20.20.60">
    <property type="entry name" value="Phosphoenolpyruvate-binding domains"/>
    <property type="match status" value="1"/>
</dbReference>
<dbReference type="InterPro" id="IPR011037">
    <property type="entry name" value="Pyrv_Knase-like_insert_dom_sf"/>
</dbReference>
<keyword evidence="17" id="KW-1185">Reference proteome</keyword>
<evidence type="ECO:0000256" key="11">
    <source>
        <dbReference type="ARBA" id="ARBA00023317"/>
    </source>
</evidence>
<dbReference type="GO" id="GO:0016301">
    <property type="term" value="F:kinase activity"/>
    <property type="evidence" value="ECO:0007669"/>
    <property type="project" value="UniProtKB-KW"/>
</dbReference>
<dbReference type="AlphaFoldDB" id="I4B8Z1"/>
<dbReference type="Proteomes" id="UP000006048">
    <property type="component" value="Chromosome"/>
</dbReference>
<feature type="domain" description="Pyruvate kinase barrel" evidence="14">
    <location>
        <begin position="4"/>
        <end position="323"/>
    </location>
</feature>
<accession>I4B8Z1</accession>
<comment type="catalytic activity">
    <reaction evidence="13">
        <text>pyruvate + ATP = phosphoenolpyruvate + ADP + H(+)</text>
        <dbReference type="Rhea" id="RHEA:18157"/>
        <dbReference type="ChEBI" id="CHEBI:15361"/>
        <dbReference type="ChEBI" id="CHEBI:15378"/>
        <dbReference type="ChEBI" id="CHEBI:30616"/>
        <dbReference type="ChEBI" id="CHEBI:58702"/>
        <dbReference type="ChEBI" id="CHEBI:456216"/>
        <dbReference type="EC" id="2.7.1.40"/>
    </reaction>
</comment>
<gene>
    <name evidence="16" type="ordered locus">Turpa_3109</name>
</gene>
<sequence>MEYRKTKIICTIGPATNTLDKIRALAASGMNIARINMSHGEHKSHLEVIQKIKSYNKTAAMPIAILLDTQGPEIRTGDLLQNFTLNVGDVIEITAGGENSESQSVITVNYRDMLKDMKPGDRITVDNGIINLDVVEKTDFGLKCKVVDGGVMKSRRHINLPGIRVNLPSITAKDVQDIMFGIKNDVDFIALSFVRTAADVEECKRMIERYNGHAQVIAKIEDSQAVTNYKEIIAASHGVMVARGDLGVEVPIEELPIIQRRIVKECALQGKRVIVATHLLESMIENPIPTRAEVTDVANAAYEEVDAVMLSGETAAGKFPLKAAETLDKILKRIERTGGIGWSRDFKSDDVKGAFAESAVELADQLKADAVVVFTRRGLTADFVTAYRPKFATVFAFTNMSQVRRKLLLNRACYPFRIDFSSDPERTIKTAFSTLSKKKLLPSGSRIVIVSDIIAGNERVESIQVRTL</sequence>
<dbReference type="Pfam" id="PF02887">
    <property type="entry name" value="PK_C"/>
    <property type="match status" value="1"/>
</dbReference>
<dbReference type="EC" id="2.7.1.40" evidence="3 12"/>
<dbReference type="Gene3D" id="3.40.1380.20">
    <property type="entry name" value="Pyruvate kinase, C-terminal domain"/>
    <property type="match status" value="1"/>
</dbReference>
<dbReference type="InterPro" id="IPR015806">
    <property type="entry name" value="Pyrv_Knase_insert_dom_sf"/>
</dbReference>
<dbReference type="InterPro" id="IPR036918">
    <property type="entry name" value="Pyrv_Knase_C_sf"/>
</dbReference>
<evidence type="ECO:0000256" key="8">
    <source>
        <dbReference type="ARBA" id="ARBA00022840"/>
    </source>
</evidence>
<dbReference type="GO" id="GO:0000287">
    <property type="term" value="F:magnesium ion binding"/>
    <property type="evidence" value="ECO:0007669"/>
    <property type="project" value="UniProtKB-UniRule"/>
</dbReference>
<dbReference type="EMBL" id="CP002959">
    <property type="protein sequence ID" value="AFM13748.1"/>
    <property type="molecule type" value="Genomic_DNA"/>
</dbReference>
<dbReference type="HOGENOM" id="CLU_015439_0_2_12"/>
<dbReference type="PANTHER" id="PTHR11817">
    <property type="entry name" value="PYRUVATE KINASE"/>
    <property type="match status" value="1"/>
</dbReference>
<keyword evidence="9 13" id="KW-0460">Magnesium</keyword>
<evidence type="ECO:0000256" key="10">
    <source>
        <dbReference type="ARBA" id="ARBA00023152"/>
    </source>
</evidence>
<dbReference type="UniPathway" id="UPA00109">
    <property type="reaction ID" value="UER00188"/>
</dbReference>
<keyword evidence="8" id="KW-0067">ATP-binding</keyword>
<dbReference type="SUPFAM" id="SSF52935">
    <property type="entry name" value="PK C-terminal domain-like"/>
    <property type="match status" value="1"/>
</dbReference>
<dbReference type="NCBIfam" id="NF004491">
    <property type="entry name" value="PRK05826.1"/>
    <property type="match status" value="1"/>
</dbReference>
<dbReference type="NCBIfam" id="TIGR01064">
    <property type="entry name" value="pyruv_kin"/>
    <property type="match status" value="1"/>
</dbReference>
<dbReference type="InterPro" id="IPR015795">
    <property type="entry name" value="Pyrv_Knase_C"/>
</dbReference>
<evidence type="ECO:0000256" key="3">
    <source>
        <dbReference type="ARBA" id="ARBA00012142"/>
    </source>
</evidence>
<dbReference type="GO" id="GO:0030955">
    <property type="term" value="F:potassium ion binding"/>
    <property type="evidence" value="ECO:0007669"/>
    <property type="project" value="UniProtKB-UniRule"/>
</dbReference>
<dbReference type="SUPFAM" id="SSF50800">
    <property type="entry name" value="PK beta-barrel domain-like"/>
    <property type="match status" value="1"/>
</dbReference>
<dbReference type="InterPro" id="IPR040442">
    <property type="entry name" value="Pyrv_kinase-like_dom_sf"/>
</dbReference>
<dbReference type="InterPro" id="IPR015793">
    <property type="entry name" value="Pyrv_Knase_brl"/>
</dbReference>
<dbReference type="GO" id="GO:0005524">
    <property type="term" value="F:ATP binding"/>
    <property type="evidence" value="ECO:0007669"/>
    <property type="project" value="UniProtKB-KW"/>
</dbReference>
<dbReference type="OrthoDB" id="9812123at2"/>
<comment type="pathway">
    <text evidence="1 13">Carbohydrate degradation; glycolysis; pyruvate from D-glyceraldehyde 3-phosphate: step 5/5.</text>
</comment>
<keyword evidence="4 13" id="KW-0808">Transferase</keyword>
<evidence type="ECO:0000256" key="13">
    <source>
        <dbReference type="RuleBase" id="RU000504"/>
    </source>
</evidence>
<dbReference type="PATRIC" id="fig|869212.3.peg.3136"/>
<keyword evidence="10 13" id="KW-0324">Glycolysis</keyword>
<evidence type="ECO:0000313" key="16">
    <source>
        <dbReference type="EMBL" id="AFM13748.1"/>
    </source>
</evidence>
<evidence type="ECO:0000313" key="17">
    <source>
        <dbReference type="Proteomes" id="UP000006048"/>
    </source>
</evidence>
<dbReference type="GO" id="GO:0004743">
    <property type="term" value="F:pyruvate kinase activity"/>
    <property type="evidence" value="ECO:0007669"/>
    <property type="project" value="UniProtKB-UniRule"/>
</dbReference>